<evidence type="ECO:0000256" key="3">
    <source>
        <dbReference type="SAM" id="MobiDB-lite"/>
    </source>
</evidence>
<dbReference type="InterPro" id="IPR005225">
    <property type="entry name" value="Small_GTP-bd"/>
</dbReference>
<dbReference type="PROSITE" id="PS51420">
    <property type="entry name" value="RHO"/>
    <property type="match status" value="1"/>
</dbReference>
<dbReference type="NCBIfam" id="TIGR00231">
    <property type="entry name" value="small_GTP"/>
    <property type="match status" value="1"/>
</dbReference>
<evidence type="ECO:0000256" key="1">
    <source>
        <dbReference type="ARBA" id="ARBA00022741"/>
    </source>
</evidence>
<dbReference type="SMART" id="SM00174">
    <property type="entry name" value="RHO"/>
    <property type="match status" value="1"/>
</dbReference>
<evidence type="ECO:0000313" key="4">
    <source>
        <dbReference type="EMBL" id="KAH3661537.1"/>
    </source>
</evidence>
<protein>
    <submittedName>
        <fullName evidence="4">Uncharacterized protein</fullName>
    </submittedName>
</protein>
<evidence type="ECO:0000256" key="2">
    <source>
        <dbReference type="ARBA" id="ARBA00023134"/>
    </source>
</evidence>
<dbReference type="InterPro" id="IPR027417">
    <property type="entry name" value="P-loop_NTPase"/>
</dbReference>
<dbReference type="InterPro" id="IPR020849">
    <property type="entry name" value="Small_GTPase_Ras-type"/>
</dbReference>
<dbReference type="SMART" id="SM00175">
    <property type="entry name" value="RAB"/>
    <property type="match status" value="1"/>
</dbReference>
<accession>A0A9P8NY06</accession>
<dbReference type="RefSeq" id="XP_046058650.1">
    <property type="nucleotide sequence ID" value="XM_046207666.1"/>
</dbReference>
<gene>
    <name evidence="4" type="ORF">OGAPHI_006385</name>
</gene>
<dbReference type="GO" id="GO:0003924">
    <property type="term" value="F:GTPase activity"/>
    <property type="evidence" value="ECO:0007669"/>
    <property type="project" value="InterPro"/>
</dbReference>
<keyword evidence="1" id="KW-0547">Nucleotide-binding</keyword>
<dbReference type="PROSITE" id="PS51419">
    <property type="entry name" value="RAB"/>
    <property type="match status" value="1"/>
</dbReference>
<dbReference type="Proteomes" id="UP000769157">
    <property type="component" value="Unassembled WGS sequence"/>
</dbReference>
<dbReference type="PANTHER" id="PTHR24070">
    <property type="entry name" value="RAS, DI-RAS, AND RHEB FAMILY MEMBERS OF SMALL GTPASE SUPERFAMILY"/>
    <property type="match status" value="1"/>
</dbReference>
<dbReference type="GeneID" id="70238349"/>
<proteinExistence type="predicted"/>
<dbReference type="PRINTS" id="PR00449">
    <property type="entry name" value="RASTRNSFRMNG"/>
</dbReference>
<keyword evidence="5" id="KW-1185">Reference proteome</keyword>
<sequence length="235" mass="26594">MVQTKNIRISVFGEIDSGKSTLVLQYVQSQFVEEIDHHIQDIYTKRTEIDNEIYQIDILDVLDSDYGFDTRTEEMIADSDAAILVYSVLSERSFNSLIMKGVRVCSLLKHKDIPIILVGTKTDLEDLRQISANEGTQMAQEMGCVGFLECSAKTRYNVDQVFETTVRKVLSQREAEQKLPKEPATNSQEVETNPDQSQQEPSQQSIKPQAREIVLDRSAGPIKTTQNTDRCCIIV</sequence>
<dbReference type="SMART" id="SM00173">
    <property type="entry name" value="RAS"/>
    <property type="match status" value="1"/>
</dbReference>
<dbReference type="OrthoDB" id="265044at2759"/>
<feature type="region of interest" description="Disordered" evidence="3">
    <location>
        <begin position="173"/>
        <end position="222"/>
    </location>
</feature>
<dbReference type="SUPFAM" id="SSF52540">
    <property type="entry name" value="P-loop containing nucleoside triphosphate hydrolases"/>
    <property type="match status" value="1"/>
</dbReference>
<dbReference type="InterPro" id="IPR001806">
    <property type="entry name" value="Small_GTPase"/>
</dbReference>
<reference evidence="4" key="2">
    <citation type="submission" date="2021-01" db="EMBL/GenBank/DDBJ databases">
        <authorList>
            <person name="Schikora-Tamarit M.A."/>
        </authorList>
    </citation>
    <scope>NUCLEOTIDE SEQUENCE</scope>
    <source>
        <strain evidence="4">CBS6075</strain>
    </source>
</reference>
<evidence type="ECO:0000313" key="5">
    <source>
        <dbReference type="Proteomes" id="UP000769157"/>
    </source>
</evidence>
<dbReference type="Gene3D" id="3.40.50.300">
    <property type="entry name" value="P-loop containing nucleotide triphosphate hydrolases"/>
    <property type="match status" value="1"/>
</dbReference>
<dbReference type="AlphaFoldDB" id="A0A9P8NY06"/>
<feature type="compositionally biased region" description="Low complexity" evidence="3">
    <location>
        <begin position="194"/>
        <end position="208"/>
    </location>
</feature>
<dbReference type="GO" id="GO:0016020">
    <property type="term" value="C:membrane"/>
    <property type="evidence" value="ECO:0007669"/>
    <property type="project" value="InterPro"/>
</dbReference>
<reference evidence="4" key="1">
    <citation type="journal article" date="2021" name="Open Biol.">
        <title>Shared evolutionary footprints suggest mitochondrial oxidative damage underlies multiple complex I losses in fungi.</title>
        <authorList>
            <person name="Schikora-Tamarit M.A."/>
            <person name="Marcet-Houben M."/>
            <person name="Nosek J."/>
            <person name="Gabaldon T."/>
        </authorList>
    </citation>
    <scope>NUCLEOTIDE SEQUENCE</scope>
    <source>
        <strain evidence="4">CBS6075</strain>
    </source>
</reference>
<dbReference type="GO" id="GO:0005525">
    <property type="term" value="F:GTP binding"/>
    <property type="evidence" value="ECO:0007669"/>
    <property type="project" value="UniProtKB-KW"/>
</dbReference>
<comment type="caution">
    <text evidence="4">The sequence shown here is derived from an EMBL/GenBank/DDBJ whole genome shotgun (WGS) entry which is preliminary data.</text>
</comment>
<dbReference type="Pfam" id="PF00071">
    <property type="entry name" value="Ras"/>
    <property type="match status" value="1"/>
</dbReference>
<dbReference type="PROSITE" id="PS51421">
    <property type="entry name" value="RAS"/>
    <property type="match status" value="1"/>
</dbReference>
<organism evidence="4 5">
    <name type="scientific">Ogataea philodendri</name>
    <dbReference type="NCBI Taxonomy" id="1378263"/>
    <lineage>
        <taxon>Eukaryota</taxon>
        <taxon>Fungi</taxon>
        <taxon>Dikarya</taxon>
        <taxon>Ascomycota</taxon>
        <taxon>Saccharomycotina</taxon>
        <taxon>Pichiomycetes</taxon>
        <taxon>Pichiales</taxon>
        <taxon>Pichiaceae</taxon>
        <taxon>Ogataea</taxon>
    </lineage>
</organism>
<name>A0A9P8NY06_9ASCO</name>
<feature type="compositionally biased region" description="Polar residues" evidence="3">
    <location>
        <begin position="184"/>
        <end position="193"/>
    </location>
</feature>
<dbReference type="GO" id="GO:0007165">
    <property type="term" value="P:signal transduction"/>
    <property type="evidence" value="ECO:0007669"/>
    <property type="project" value="InterPro"/>
</dbReference>
<keyword evidence="2" id="KW-0342">GTP-binding</keyword>
<dbReference type="EMBL" id="JAEUBE010000439">
    <property type="protein sequence ID" value="KAH3661537.1"/>
    <property type="molecule type" value="Genomic_DNA"/>
</dbReference>